<feature type="domain" description="3-hydroxyisobutyrate dehydrogenase-like NAD-binding" evidence="10">
    <location>
        <begin position="330"/>
        <end position="450"/>
    </location>
</feature>
<evidence type="ECO:0000256" key="2">
    <source>
        <dbReference type="ARBA" id="ARBA00022679"/>
    </source>
</evidence>
<keyword evidence="2" id="KW-0808">Transferase</keyword>
<sequence>MPNRKTVVGFVGLDKLSLRLASSLIRSGYHVQAYQEDSSYVNEFCNLGGARCQTPVEATRDATVAILANVGDDIADISSTIGGYCIRKEACVGEGKIKLVNDLLECIHLVASVEATFLGARAGLHPSILYDIISNAAGSSRIHLRLLISVVVFYFLSLFFMLNYLFYWQNSVMDGAKAVKFPLPLLAVAYQQLINGSCSMKVGGELSPSPTKAYEQIYGMNIRDATKQPSYDPSELARELTATAKDVKKIGFIGLGAMGFGMASHLLKSGFSVIAYDVYKPTLVKFAELGGLIGTSPQEISQGTNEALQSCGSVLSALSEKLYIIKGGCGAASSVKMVNQLLAGVHIASSAEAIAFGAQLGIGTRKLFEILQHSRGYSWMFGNRVPHMLESDYKPYSAIDIFVKDLGIVCNESSKMKIPVHVSSIAHQLFISGSASGWGRYDDSAVVKVYETLTGVKVEGKHAILSKTDVLNSLPSEFGENPMENQDIIGNLNSKVLVVLDDDPTGTQTVHDIQVLTEWSTETLVEQFGKKPTCFFILTNSRALSSDKAVSLTKEICKNLEAAAKQVAGTSYTVVLRGDSTLRGHFPEEADAAVSVLGEMDAWIICPFFLQGGRYTINDIHYVADSDRLIPAGETEFAKDASFGYKSSNLKEWVEEKTNGRVLASNVSSISIDHLRKEGPDSVCKHLCNLKKGSVCIVNAASDRDMSVFAAGMIKAERKGKRFLCRTAASFVSARIGIIPKPPLQPKDLGIKRDSCGGLIVVGSYVPKTTKQVEELLSQFSANLKIIEISVDKVSMKSLEEREEEIYCASEMASASIRALKDTLIITSRKLITGKSPEESLEINYKVSSALVDIIRRIDARPRYIIAKGGITSSDLATKALNAKCATVIGQALPGVPLWQLGPESKHPSVPYIVFPGNVGDNEALAKVAKTWARPPRCSTKELLDNAEKGGYAIGAFNVYNMEGVEAVISAAEAANSPAILQIHPGSLKEGGLPLISCCLAAADRARVPITVHYDHGNSKSDLLDALELGFDSVMADGSHLPLDENISFTKFISSLAHEKGILVEAELGRLSGTEDGLTVEEYEAKLTDVAQASKFMDETNIDALAVCIGNVHGKYPPGGPNLRLNLLKELHQLTMKKGVSLVLHGASGLSQDLVEECINLGVRKFNVNTEVRSAYLESLKKPQKDLVQVMASAKEAMKVIISDKMHLFGSAGKA</sequence>
<evidence type="ECO:0000259" key="9">
    <source>
        <dbReference type="Pfam" id="PF07005"/>
    </source>
</evidence>
<evidence type="ECO:0000256" key="4">
    <source>
        <dbReference type="ARBA" id="ARBA00022777"/>
    </source>
</evidence>
<dbReference type="SUPFAM" id="SSF48179">
    <property type="entry name" value="6-phosphogluconate dehydrogenase C-terminal domain-like"/>
    <property type="match status" value="2"/>
</dbReference>
<dbReference type="InterPro" id="IPR002204">
    <property type="entry name" value="3-OH-isobutyrate_DH-rel_CS"/>
</dbReference>
<feature type="domain" description="Four-carbon acid sugar kinase N-terminal" evidence="9">
    <location>
        <begin position="497"/>
        <end position="734"/>
    </location>
</feature>
<dbReference type="SUPFAM" id="SSF51735">
    <property type="entry name" value="NAD(P)-binding Rossmann-fold domains"/>
    <property type="match status" value="1"/>
</dbReference>
<feature type="domain" description="3-hydroxyisobutyrate dehydrogenase-like NAD-binding" evidence="10">
    <location>
        <begin position="97"/>
        <end position="193"/>
    </location>
</feature>
<dbReference type="Pfam" id="PF01116">
    <property type="entry name" value="F_bP_aldolase"/>
    <property type="match status" value="1"/>
</dbReference>
<dbReference type="Proteomes" id="UP000623129">
    <property type="component" value="Unassembled WGS sequence"/>
</dbReference>
<dbReference type="Gene3D" id="3.40.50.10840">
    <property type="entry name" value="Putative sugar-binding, N-terminal domain"/>
    <property type="match status" value="1"/>
</dbReference>
<dbReference type="InterPro" id="IPR010737">
    <property type="entry name" value="4-carb_acid_sugar_kinase_N"/>
</dbReference>
<feature type="domain" description="Four-carbon acid sugar kinase nucleotide binding" evidence="11">
    <location>
        <begin position="759"/>
        <end position="925"/>
    </location>
</feature>
<dbReference type="GO" id="GO:0016832">
    <property type="term" value="F:aldehyde-lyase activity"/>
    <property type="evidence" value="ECO:0007669"/>
    <property type="project" value="InterPro"/>
</dbReference>
<evidence type="ECO:0000256" key="6">
    <source>
        <dbReference type="ARBA" id="ARBA00023277"/>
    </source>
</evidence>
<dbReference type="Pfam" id="PF07005">
    <property type="entry name" value="SBD_N"/>
    <property type="match status" value="1"/>
</dbReference>
<comment type="similarity">
    <text evidence="1">Belongs to the four-carbon acid sugar kinase family.</text>
</comment>
<dbReference type="GO" id="GO:0005524">
    <property type="term" value="F:ATP binding"/>
    <property type="evidence" value="ECO:0007669"/>
    <property type="project" value="UniProtKB-KW"/>
</dbReference>
<dbReference type="InterPro" id="IPR037051">
    <property type="entry name" value="4-carb_acid_sugar_kinase_N_sf"/>
</dbReference>
<evidence type="ECO:0000259" key="11">
    <source>
        <dbReference type="Pfam" id="PF17042"/>
    </source>
</evidence>
<evidence type="ECO:0000256" key="7">
    <source>
        <dbReference type="SAM" id="Phobius"/>
    </source>
</evidence>
<keyword evidence="7" id="KW-1133">Transmembrane helix</keyword>
<dbReference type="InterPro" id="IPR013328">
    <property type="entry name" value="6PGD_dom2"/>
</dbReference>
<protein>
    <submittedName>
        <fullName evidence="12">Fructose-bisphosphate aldolase</fullName>
    </submittedName>
</protein>
<dbReference type="GO" id="GO:0005975">
    <property type="term" value="P:carbohydrate metabolic process"/>
    <property type="evidence" value="ECO:0007669"/>
    <property type="project" value="InterPro"/>
</dbReference>
<evidence type="ECO:0000259" key="8">
    <source>
        <dbReference type="Pfam" id="PF03446"/>
    </source>
</evidence>
<dbReference type="Gene3D" id="3.20.20.70">
    <property type="entry name" value="Aldolase class I"/>
    <property type="match status" value="1"/>
</dbReference>
<dbReference type="GO" id="GO:0008270">
    <property type="term" value="F:zinc ion binding"/>
    <property type="evidence" value="ECO:0007669"/>
    <property type="project" value="InterPro"/>
</dbReference>
<dbReference type="Gene3D" id="3.40.50.720">
    <property type="entry name" value="NAD(P)-binding Rossmann-like Domain"/>
    <property type="match status" value="2"/>
</dbReference>
<dbReference type="Gene3D" id="1.10.1040.10">
    <property type="entry name" value="N-(1-d-carboxylethyl)-l-norvaline Dehydrogenase, domain 2"/>
    <property type="match status" value="2"/>
</dbReference>
<evidence type="ECO:0000256" key="3">
    <source>
        <dbReference type="ARBA" id="ARBA00022741"/>
    </source>
</evidence>
<feature type="transmembrane region" description="Helical" evidence="7">
    <location>
        <begin position="146"/>
        <end position="168"/>
    </location>
</feature>
<dbReference type="EMBL" id="SWLB01000012">
    <property type="protein sequence ID" value="KAF3331525.1"/>
    <property type="molecule type" value="Genomic_DNA"/>
</dbReference>
<evidence type="ECO:0000259" key="10">
    <source>
        <dbReference type="Pfam" id="PF14833"/>
    </source>
</evidence>
<dbReference type="InterPro" id="IPR042213">
    <property type="entry name" value="NBD_C_sf"/>
</dbReference>
<dbReference type="OrthoDB" id="564183at2759"/>
<dbReference type="PROSITE" id="PS00895">
    <property type="entry name" value="3_HYDROXYISOBUT_DH"/>
    <property type="match status" value="1"/>
</dbReference>
<dbReference type="InterPro" id="IPR013785">
    <property type="entry name" value="Aldolase_TIM"/>
</dbReference>
<dbReference type="InterPro" id="IPR029154">
    <property type="entry name" value="HIBADH-like_NADP-bd"/>
</dbReference>
<keyword evidence="6" id="KW-0119">Carbohydrate metabolism</keyword>
<dbReference type="SUPFAM" id="SSF51569">
    <property type="entry name" value="Aldolase"/>
    <property type="match status" value="1"/>
</dbReference>
<dbReference type="InterPro" id="IPR000771">
    <property type="entry name" value="FBA_II"/>
</dbReference>
<dbReference type="InterPro" id="IPR008927">
    <property type="entry name" value="6-PGluconate_DH-like_C_sf"/>
</dbReference>
<dbReference type="GO" id="GO:0016301">
    <property type="term" value="F:kinase activity"/>
    <property type="evidence" value="ECO:0007669"/>
    <property type="project" value="UniProtKB-KW"/>
</dbReference>
<dbReference type="InterPro" id="IPR036291">
    <property type="entry name" value="NAD(P)-bd_dom_sf"/>
</dbReference>
<dbReference type="NCBIfam" id="TIGR00167">
    <property type="entry name" value="cbbA"/>
    <property type="match status" value="1"/>
</dbReference>
<dbReference type="InterPro" id="IPR050246">
    <property type="entry name" value="Class_II_FBP_aldolase"/>
</dbReference>
<keyword evidence="13" id="KW-1185">Reference proteome</keyword>
<comment type="caution">
    <text evidence="12">The sequence shown here is derived from an EMBL/GenBank/DDBJ whole genome shotgun (WGS) entry which is preliminary data.</text>
</comment>
<evidence type="ECO:0000313" key="13">
    <source>
        <dbReference type="Proteomes" id="UP000623129"/>
    </source>
</evidence>
<dbReference type="GO" id="GO:0016491">
    <property type="term" value="F:oxidoreductase activity"/>
    <property type="evidence" value="ECO:0007669"/>
    <property type="project" value="InterPro"/>
</dbReference>
<dbReference type="Pfam" id="PF03446">
    <property type="entry name" value="NAD_binding_2"/>
    <property type="match status" value="1"/>
</dbReference>
<gene>
    <name evidence="12" type="ORF">FCM35_KLT02931</name>
</gene>
<dbReference type="PANTHER" id="PTHR30304:SF0">
    <property type="entry name" value="D-TAGATOSE-1,6-BISPHOSPHATE ALDOLASE SUBUNIT GATY-RELATED"/>
    <property type="match status" value="1"/>
</dbReference>
<keyword evidence="5" id="KW-0067">ATP-binding</keyword>
<keyword evidence="3" id="KW-0547">Nucleotide-binding</keyword>
<evidence type="ECO:0000256" key="1">
    <source>
        <dbReference type="ARBA" id="ARBA00005715"/>
    </source>
</evidence>
<dbReference type="SUPFAM" id="SSF142764">
    <property type="entry name" value="YgbK-like"/>
    <property type="match status" value="1"/>
</dbReference>
<dbReference type="CDD" id="cd00947">
    <property type="entry name" value="TBP_aldolase_IIB"/>
    <property type="match status" value="1"/>
</dbReference>
<evidence type="ECO:0000313" key="12">
    <source>
        <dbReference type="EMBL" id="KAF3331525.1"/>
    </source>
</evidence>
<keyword evidence="7" id="KW-0812">Transmembrane</keyword>
<dbReference type="Gene3D" id="3.40.980.20">
    <property type="entry name" value="Four-carbon acid sugar kinase, nucleotide binding domain"/>
    <property type="match status" value="1"/>
</dbReference>
<dbReference type="Pfam" id="PF14833">
    <property type="entry name" value="NAD_binding_11"/>
    <property type="match status" value="2"/>
</dbReference>
<name>A0A833QS72_9POAL</name>
<keyword evidence="7" id="KW-0472">Membrane</keyword>
<organism evidence="12 13">
    <name type="scientific">Carex littledalei</name>
    <dbReference type="NCBI Taxonomy" id="544730"/>
    <lineage>
        <taxon>Eukaryota</taxon>
        <taxon>Viridiplantae</taxon>
        <taxon>Streptophyta</taxon>
        <taxon>Embryophyta</taxon>
        <taxon>Tracheophyta</taxon>
        <taxon>Spermatophyta</taxon>
        <taxon>Magnoliopsida</taxon>
        <taxon>Liliopsida</taxon>
        <taxon>Poales</taxon>
        <taxon>Cyperaceae</taxon>
        <taxon>Cyperoideae</taxon>
        <taxon>Cariceae</taxon>
        <taxon>Carex</taxon>
        <taxon>Carex subgen. Euthyceras</taxon>
    </lineage>
</organism>
<reference evidence="12" key="1">
    <citation type="submission" date="2020-01" db="EMBL/GenBank/DDBJ databases">
        <title>Genome sequence of Kobresia littledalei, the first chromosome-level genome in the family Cyperaceae.</title>
        <authorList>
            <person name="Qu G."/>
        </authorList>
    </citation>
    <scope>NUCLEOTIDE SEQUENCE</scope>
    <source>
        <strain evidence="12">C.B.Clarke</strain>
        <tissue evidence="12">Leaf</tissue>
    </source>
</reference>
<dbReference type="PANTHER" id="PTHR30304">
    <property type="entry name" value="D-TAGATOSE-1,6-BISPHOSPHATE ALDOLASE"/>
    <property type="match status" value="1"/>
</dbReference>
<dbReference type="InterPro" id="IPR031475">
    <property type="entry name" value="NBD_C"/>
</dbReference>
<accession>A0A833QS72</accession>
<feature type="domain" description="6-phosphogluconate dehydrogenase NADP-binding" evidence="8">
    <location>
        <begin position="249"/>
        <end position="304"/>
    </location>
</feature>
<dbReference type="AlphaFoldDB" id="A0A833QS72"/>
<evidence type="ECO:0000256" key="5">
    <source>
        <dbReference type="ARBA" id="ARBA00022840"/>
    </source>
</evidence>
<proteinExistence type="inferred from homology"/>
<dbReference type="Pfam" id="PF17042">
    <property type="entry name" value="NBD_C"/>
    <property type="match status" value="1"/>
</dbReference>
<keyword evidence="4" id="KW-0418">Kinase</keyword>
<dbReference type="GO" id="GO:0051287">
    <property type="term" value="F:NAD binding"/>
    <property type="evidence" value="ECO:0007669"/>
    <property type="project" value="InterPro"/>
</dbReference>
<dbReference type="InterPro" id="IPR006115">
    <property type="entry name" value="6PGDH_NADP-bd"/>
</dbReference>
<dbReference type="GO" id="GO:0050661">
    <property type="term" value="F:NADP binding"/>
    <property type="evidence" value="ECO:0007669"/>
    <property type="project" value="InterPro"/>
</dbReference>